<dbReference type="EMBL" id="MN739976">
    <property type="protein sequence ID" value="QHT80972.1"/>
    <property type="molecule type" value="Genomic_DNA"/>
</dbReference>
<proteinExistence type="predicted"/>
<reference evidence="2" key="1">
    <citation type="journal article" date="2020" name="Nature">
        <title>Giant virus diversity and host interactions through global metagenomics.</title>
        <authorList>
            <person name="Schulz F."/>
            <person name="Roux S."/>
            <person name="Paez-Espino D."/>
            <person name="Jungbluth S."/>
            <person name="Walsh D.A."/>
            <person name="Denef V.J."/>
            <person name="McMahon K.D."/>
            <person name="Konstantinidis K.T."/>
            <person name="Eloe-Fadrosh E.A."/>
            <person name="Kyrpides N.C."/>
            <person name="Woyke T."/>
        </authorList>
    </citation>
    <scope>NUCLEOTIDE SEQUENCE</scope>
    <source>
        <strain evidence="2">GVMAG-M-3300023184-135</strain>
    </source>
</reference>
<evidence type="ECO:0000313" key="2">
    <source>
        <dbReference type="EMBL" id="QHT80972.1"/>
    </source>
</evidence>
<feature type="region of interest" description="Disordered" evidence="1">
    <location>
        <begin position="36"/>
        <end position="62"/>
    </location>
</feature>
<organism evidence="2">
    <name type="scientific">viral metagenome</name>
    <dbReference type="NCBI Taxonomy" id="1070528"/>
    <lineage>
        <taxon>unclassified sequences</taxon>
        <taxon>metagenomes</taxon>
        <taxon>organismal metagenomes</taxon>
    </lineage>
</organism>
<dbReference type="AlphaFoldDB" id="A0A6C0HK31"/>
<protein>
    <submittedName>
        <fullName evidence="2">Uncharacterized protein</fullName>
    </submittedName>
</protein>
<evidence type="ECO:0000256" key="1">
    <source>
        <dbReference type="SAM" id="MobiDB-lite"/>
    </source>
</evidence>
<sequence length="62" mass="7104">MMRRNAILWGSIILLVLFAFAVMPAHEYFKDAYGRETDVSPNAPPTPDWLKPIDERTGKVKE</sequence>
<name>A0A6C0HK31_9ZZZZ</name>
<feature type="compositionally biased region" description="Basic and acidic residues" evidence="1">
    <location>
        <begin position="51"/>
        <end position="62"/>
    </location>
</feature>
<accession>A0A6C0HK31</accession>